<organism evidence="3 4">
    <name type="scientific">Clostridium collagenovorans DSM 3089</name>
    <dbReference type="NCBI Taxonomy" id="1121306"/>
    <lineage>
        <taxon>Bacteria</taxon>
        <taxon>Bacillati</taxon>
        <taxon>Bacillota</taxon>
        <taxon>Clostridia</taxon>
        <taxon>Eubacteriales</taxon>
        <taxon>Clostridiaceae</taxon>
        <taxon>Clostridium</taxon>
    </lineage>
</organism>
<dbReference type="InterPro" id="IPR005182">
    <property type="entry name" value="YdbS-like_PH"/>
</dbReference>
<feature type="domain" description="YdbS-like PH" evidence="2">
    <location>
        <begin position="70"/>
        <end position="146"/>
    </location>
</feature>
<feature type="transmembrane region" description="Helical" evidence="1">
    <location>
        <begin position="12"/>
        <end position="31"/>
    </location>
</feature>
<dbReference type="STRING" id="1121306.SAMN02745196_00958"/>
<keyword evidence="1" id="KW-0472">Membrane</keyword>
<dbReference type="PANTHER" id="PTHR34473:SF2">
    <property type="entry name" value="UPF0699 TRANSMEMBRANE PROTEIN YDBT"/>
    <property type="match status" value="1"/>
</dbReference>
<accession>A0A1M5UVG8</accession>
<reference evidence="3 4" key="1">
    <citation type="submission" date="2016-11" db="EMBL/GenBank/DDBJ databases">
        <authorList>
            <person name="Jaros S."/>
            <person name="Januszkiewicz K."/>
            <person name="Wedrychowicz H."/>
        </authorList>
    </citation>
    <scope>NUCLEOTIDE SEQUENCE [LARGE SCALE GENOMIC DNA]</scope>
    <source>
        <strain evidence="3 4">DSM 3089</strain>
    </source>
</reference>
<evidence type="ECO:0000313" key="3">
    <source>
        <dbReference type="EMBL" id="SHH66971.1"/>
    </source>
</evidence>
<sequence length="166" mass="18781">MNYKNLETSTRWSWFISRLILLLILGGILIGIKISLGKIIPDFNWLINLIVIVSLVLLSLNALIYPFFEYKQWKYMITEDKIEIVHGLFFVTTTIIPILRIQHVSISQGPINKLFNLNNITINTAGGAHNITGLTLEDANKISEYLNARIISKVKNKLATTEAKGV</sequence>
<keyword evidence="4" id="KW-1185">Reference proteome</keyword>
<feature type="transmembrane region" description="Helical" evidence="1">
    <location>
        <begin position="84"/>
        <end position="101"/>
    </location>
</feature>
<dbReference type="Pfam" id="PF03703">
    <property type="entry name" value="bPH_2"/>
    <property type="match status" value="1"/>
</dbReference>
<dbReference type="AlphaFoldDB" id="A0A1M5UVG8"/>
<dbReference type="RefSeq" id="WP_072830643.1">
    <property type="nucleotide sequence ID" value="NZ_FQXP01000004.1"/>
</dbReference>
<dbReference type="PANTHER" id="PTHR34473">
    <property type="entry name" value="UPF0699 TRANSMEMBRANE PROTEIN YDBS"/>
    <property type="match status" value="1"/>
</dbReference>
<name>A0A1M5UVG8_9CLOT</name>
<dbReference type="OrthoDB" id="1750577at2"/>
<protein>
    <recommendedName>
        <fullName evidence="2">YdbS-like PH domain-containing protein</fullName>
    </recommendedName>
</protein>
<evidence type="ECO:0000259" key="2">
    <source>
        <dbReference type="Pfam" id="PF03703"/>
    </source>
</evidence>
<keyword evidence="1" id="KW-0812">Transmembrane</keyword>
<evidence type="ECO:0000256" key="1">
    <source>
        <dbReference type="SAM" id="Phobius"/>
    </source>
</evidence>
<dbReference type="Proteomes" id="UP000184526">
    <property type="component" value="Unassembled WGS sequence"/>
</dbReference>
<evidence type="ECO:0000313" key="4">
    <source>
        <dbReference type="Proteomes" id="UP000184526"/>
    </source>
</evidence>
<dbReference type="EMBL" id="FQXP01000004">
    <property type="protein sequence ID" value="SHH66971.1"/>
    <property type="molecule type" value="Genomic_DNA"/>
</dbReference>
<proteinExistence type="predicted"/>
<feature type="transmembrane region" description="Helical" evidence="1">
    <location>
        <begin position="43"/>
        <end position="64"/>
    </location>
</feature>
<gene>
    <name evidence="3" type="ORF">SAMN02745196_00958</name>
</gene>
<keyword evidence="1" id="KW-1133">Transmembrane helix</keyword>